<evidence type="ECO:0000313" key="2">
    <source>
        <dbReference type="Proteomes" id="UP000799764"/>
    </source>
</evidence>
<dbReference type="EMBL" id="MU001503">
    <property type="protein sequence ID" value="KAF2443050.1"/>
    <property type="molecule type" value="Genomic_DNA"/>
</dbReference>
<gene>
    <name evidence="1" type="ORF">P171DRAFT_55179</name>
</gene>
<accession>A0A9P4PDI4</accession>
<proteinExistence type="predicted"/>
<dbReference type="AlphaFoldDB" id="A0A9P4PDI4"/>
<name>A0A9P4PDI4_9PLEO</name>
<evidence type="ECO:0000313" key="1">
    <source>
        <dbReference type="EMBL" id="KAF2443050.1"/>
    </source>
</evidence>
<protein>
    <submittedName>
        <fullName evidence="1">Uncharacterized protein</fullName>
    </submittedName>
</protein>
<dbReference type="Proteomes" id="UP000799764">
    <property type="component" value="Unassembled WGS sequence"/>
</dbReference>
<comment type="caution">
    <text evidence="1">The sequence shown here is derived from an EMBL/GenBank/DDBJ whole genome shotgun (WGS) entry which is preliminary data.</text>
</comment>
<reference evidence="1" key="1">
    <citation type="journal article" date="2020" name="Stud. Mycol.">
        <title>101 Dothideomycetes genomes: a test case for predicting lifestyles and emergence of pathogens.</title>
        <authorList>
            <person name="Haridas S."/>
            <person name="Albert R."/>
            <person name="Binder M."/>
            <person name="Bloem J."/>
            <person name="Labutti K."/>
            <person name="Salamov A."/>
            <person name="Andreopoulos B."/>
            <person name="Baker S."/>
            <person name="Barry K."/>
            <person name="Bills G."/>
            <person name="Bluhm B."/>
            <person name="Cannon C."/>
            <person name="Castanera R."/>
            <person name="Culley D."/>
            <person name="Daum C."/>
            <person name="Ezra D."/>
            <person name="Gonzalez J."/>
            <person name="Henrissat B."/>
            <person name="Kuo A."/>
            <person name="Liang C."/>
            <person name="Lipzen A."/>
            <person name="Lutzoni F."/>
            <person name="Magnuson J."/>
            <person name="Mondo S."/>
            <person name="Nolan M."/>
            <person name="Ohm R."/>
            <person name="Pangilinan J."/>
            <person name="Park H.-J."/>
            <person name="Ramirez L."/>
            <person name="Alfaro M."/>
            <person name="Sun H."/>
            <person name="Tritt A."/>
            <person name="Yoshinaga Y."/>
            <person name="Zwiers L.-H."/>
            <person name="Turgeon B."/>
            <person name="Goodwin S."/>
            <person name="Spatafora J."/>
            <person name="Crous P."/>
            <person name="Grigoriev I."/>
        </authorList>
    </citation>
    <scope>NUCLEOTIDE SEQUENCE</scope>
    <source>
        <strain evidence="1">CBS 690.94</strain>
    </source>
</reference>
<sequence>MISRRRHAWTLICLTHLLPQPNNLKTIIFHPSVNTIRARTHKPQLQGTRHQNLALHNRYAPNRAAETAGLCQGTEHWI</sequence>
<organism evidence="1 2">
    <name type="scientific">Karstenula rhodostoma CBS 690.94</name>
    <dbReference type="NCBI Taxonomy" id="1392251"/>
    <lineage>
        <taxon>Eukaryota</taxon>
        <taxon>Fungi</taxon>
        <taxon>Dikarya</taxon>
        <taxon>Ascomycota</taxon>
        <taxon>Pezizomycotina</taxon>
        <taxon>Dothideomycetes</taxon>
        <taxon>Pleosporomycetidae</taxon>
        <taxon>Pleosporales</taxon>
        <taxon>Massarineae</taxon>
        <taxon>Didymosphaeriaceae</taxon>
        <taxon>Karstenula</taxon>
    </lineage>
</organism>
<keyword evidence="2" id="KW-1185">Reference proteome</keyword>